<evidence type="ECO:0000256" key="4">
    <source>
        <dbReference type="ARBA" id="ARBA00022723"/>
    </source>
</evidence>
<keyword evidence="4" id="KW-0479">Metal-binding</keyword>
<keyword evidence="5" id="KW-0460">Magnesium</keyword>
<accession>A0A846U2C8</accession>
<dbReference type="PANTHER" id="PTHR12001:SF85">
    <property type="entry name" value="SHORT CHAIN ISOPRENYL DIPHOSPHATE SYNTHASE"/>
    <property type="match status" value="1"/>
</dbReference>
<dbReference type="SUPFAM" id="SSF48576">
    <property type="entry name" value="Terpenoid synthases"/>
    <property type="match status" value="1"/>
</dbReference>
<evidence type="ECO:0000256" key="2">
    <source>
        <dbReference type="ARBA" id="ARBA00006706"/>
    </source>
</evidence>
<dbReference type="AlphaFoldDB" id="A0A846U2C8"/>
<protein>
    <submittedName>
        <fullName evidence="7">Polyprenyl synthetase family protein</fullName>
    </submittedName>
</protein>
<keyword evidence="3 6" id="KW-0808">Transferase</keyword>
<evidence type="ECO:0000256" key="1">
    <source>
        <dbReference type="ARBA" id="ARBA00001946"/>
    </source>
</evidence>
<dbReference type="Pfam" id="PF00348">
    <property type="entry name" value="polyprenyl_synt"/>
    <property type="match status" value="1"/>
</dbReference>
<dbReference type="PROSITE" id="PS00444">
    <property type="entry name" value="POLYPRENYL_SYNTHASE_2"/>
    <property type="match status" value="1"/>
</dbReference>
<dbReference type="InterPro" id="IPR033749">
    <property type="entry name" value="Polyprenyl_synt_CS"/>
</dbReference>
<evidence type="ECO:0000256" key="5">
    <source>
        <dbReference type="ARBA" id="ARBA00022842"/>
    </source>
</evidence>
<dbReference type="GO" id="GO:0004659">
    <property type="term" value="F:prenyltransferase activity"/>
    <property type="evidence" value="ECO:0007669"/>
    <property type="project" value="InterPro"/>
</dbReference>
<evidence type="ECO:0000313" key="8">
    <source>
        <dbReference type="Proteomes" id="UP000521379"/>
    </source>
</evidence>
<comment type="caution">
    <text evidence="7">The sequence shown here is derived from an EMBL/GenBank/DDBJ whole genome shotgun (WGS) entry which is preliminary data.</text>
</comment>
<dbReference type="InterPro" id="IPR000092">
    <property type="entry name" value="Polyprenyl_synt"/>
</dbReference>
<dbReference type="EMBL" id="JAAVUN010000003">
    <property type="protein sequence ID" value="NKE08871.1"/>
    <property type="molecule type" value="Genomic_DNA"/>
</dbReference>
<proteinExistence type="inferred from homology"/>
<organism evidence="7 8">
    <name type="scientific">Kocuria subflava</name>
    <dbReference type="NCBI Taxonomy" id="1736139"/>
    <lineage>
        <taxon>Bacteria</taxon>
        <taxon>Bacillati</taxon>
        <taxon>Actinomycetota</taxon>
        <taxon>Actinomycetes</taxon>
        <taxon>Micrococcales</taxon>
        <taxon>Micrococcaceae</taxon>
        <taxon>Kocuria</taxon>
    </lineage>
</organism>
<dbReference type="InterPro" id="IPR008949">
    <property type="entry name" value="Isoprenoid_synthase_dom_sf"/>
</dbReference>
<dbReference type="SFLD" id="SFLDS00005">
    <property type="entry name" value="Isoprenoid_Synthase_Type_I"/>
    <property type="match status" value="1"/>
</dbReference>
<dbReference type="GO" id="GO:0008299">
    <property type="term" value="P:isoprenoid biosynthetic process"/>
    <property type="evidence" value="ECO:0007669"/>
    <property type="project" value="InterPro"/>
</dbReference>
<dbReference type="Gene3D" id="1.10.600.10">
    <property type="entry name" value="Farnesyl Diphosphate Synthase"/>
    <property type="match status" value="1"/>
</dbReference>
<comment type="cofactor">
    <cofactor evidence="1">
        <name>Mg(2+)</name>
        <dbReference type="ChEBI" id="CHEBI:18420"/>
    </cofactor>
</comment>
<evidence type="ECO:0000313" key="7">
    <source>
        <dbReference type="EMBL" id="NKE08871.1"/>
    </source>
</evidence>
<evidence type="ECO:0000256" key="6">
    <source>
        <dbReference type="RuleBase" id="RU004466"/>
    </source>
</evidence>
<dbReference type="PANTHER" id="PTHR12001">
    <property type="entry name" value="GERANYLGERANYL PYROPHOSPHATE SYNTHASE"/>
    <property type="match status" value="1"/>
</dbReference>
<dbReference type="Proteomes" id="UP000521379">
    <property type="component" value="Unassembled WGS sequence"/>
</dbReference>
<gene>
    <name evidence="7" type="ORF">GTW58_02685</name>
</gene>
<dbReference type="GO" id="GO:0046872">
    <property type="term" value="F:metal ion binding"/>
    <property type="evidence" value="ECO:0007669"/>
    <property type="project" value="UniProtKB-KW"/>
</dbReference>
<keyword evidence="8" id="KW-1185">Reference proteome</keyword>
<dbReference type="CDD" id="cd00685">
    <property type="entry name" value="Trans_IPPS_HT"/>
    <property type="match status" value="1"/>
</dbReference>
<sequence length="308" mass="33349">MRAQLLYWGWRSAGGQADSPIPIQAAAGLELFQTAALIHDDVIDRSDTRRSMPSVHKRLEHLHMNRSWDQEPAHFGVSSAILIGDLALTWSEQLFGQALAAAGHPAEAAQGFNLMRTEVMIGQYLDIHAEVAAGDVPSERAHRRAVDILRYKSAKYSAEHPVALGALLAGRTEAQIAGHRKFALALGEAFQIRDDILGIYGDPQTTGKPAGDDLREGKRTVVIAKHLEHATEDQAAAVTRVLGRSESTAEDIMTARQAIQASGALEQVEESVDLLTAAAKAGINSLQVEPVVAAAFHRILQSAVRRER</sequence>
<name>A0A846U2C8_9MICC</name>
<comment type="similarity">
    <text evidence="2 6">Belongs to the FPP/GGPP synthase family.</text>
</comment>
<reference evidence="7 8" key="1">
    <citation type="submission" date="2020-02" db="EMBL/GenBank/DDBJ databases">
        <authorList>
            <person name="Sun Q."/>
        </authorList>
    </citation>
    <scope>NUCLEOTIDE SEQUENCE [LARGE SCALE GENOMIC DNA]</scope>
    <source>
        <strain evidence="7 8">YIM 13062</strain>
    </source>
</reference>
<evidence type="ECO:0000256" key="3">
    <source>
        <dbReference type="ARBA" id="ARBA00022679"/>
    </source>
</evidence>